<dbReference type="eggNOG" id="KOG1208">
    <property type="taxonomic scope" value="Eukaryota"/>
</dbReference>
<dbReference type="EMBL" id="GL433838">
    <property type="protein sequence ID" value="EFN58072.1"/>
    <property type="molecule type" value="Genomic_DNA"/>
</dbReference>
<dbReference type="OrthoDB" id="191139at2759"/>
<dbReference type="InterPro" id="IPR002347">
    <property type="entry name" value="SDR_fam"/>
</dbReference>
<dbReference type="GeneID" id="17357765"/>
<dbReference type="KEGG" id="cvr:CHLNCDRAFT_142357"/>
<dbReference type="InterPro" id="IPR036291">
    <property type="entry name" value="NAD(P)-bd_dom_sf"/>
</dbReference>
<evidence type="ECO:0000256" key="1">
    <source>
        <dbReference type="ARBA" id="ARBA00023002"/>
    </source>
</evidence>
<dbReference type="Gene3D" id="3.40.50.720">
    <property type="entry name" value="NAD(P)-binding Rossmann-like Domain"/>
    <property type="match status" value="1"/>
</dbReference>
<gene>
    <name evidence="2" type="ORF">CHLNCDRAFT_142357</name>
</gene>
<dbReference type="OMA" id="PLVPWAR"/>
<dbReference type="Pfam" id="PF00106">
    <property type="entry name" value="adh_short"/>
    <property type="match status" value="1"/>
</dbReference>
<protein>
    <recommendedName>
        <fullName evidence="4">WW domain-containing oxidoreductase</fullName>
    </recommendedName>
</protein>
<dbReference type="STRING" id="554065.E1Z8D1"/>
<name>E1Z8D1_CHLVA</name>
<dbReference type="PRINTS" id="PR00081">
    <property type="entry name" value="GDHRDH"/>
</dbReference>
<dbReference type="PANTHER" id="PTHR43157:SF31">
    <property type="entry name" value="PHOSPHATIDYLINOSITOL-GLYCAN BIOSYNTHESIS CLASS F PROTEIN"/>
    <property type="match status" value="1"/>
</dbReference>
<dbReference type="GO" id="GO:0016491">
    <property type="term" value="F:oxidoreductase activity"/>
    <property type="evidence" value="ECO:0007669"/>
    <property type="project" value="UniProtKB-KW"/>
</dbReference>
<dbReference type="InParanoid" id="E1Z8D1"/>
<dbReference type="PANTHER" id="PTHR43157">
    <property type="entry name" value="PHOSPHATIDYLINOSITOL-GLYCAN BIOSYNTHESIS CLASS F PROTEIN-RELATED"/>
    <property type="match status" value="1"/>
</dbReference>
<organism evidence="3">
    <name type="scientific">Chlorella variabilis</name>
    <name type="common">Green alga</name>
    <dbReference type="NCBI Taxonomy" id="554065"/>
    <lineage>
        <taxon>Eukaryota</taxon>
        <taxon>Viridiplantae</taxon>
        <taxon>Chlorophyta</taxon>
        <taxon>core chlorophytes</taxon>
        <taxon>Trebouxiophyceae</taxon>
        <taxon>Chlorellales</taxon>
        <taxon>Chlorellaceae</taxon>
        <taxon>Chlorella clade</taxon>
        <taxon>Chlorella</taxon>
    </lineage>
</organism>
<evidence type="ECO:0000313" key="3">
    <source>
        <dbReference type="Proteomes" id="UP000008141"/>
    </source>
</evidence>
<keyword evidence="1" id="KW-0560">Oxidoreductase</keyword>
<proteinExistence type="predicted"/>
<evidence type="ECO:0000313" key="2">
    <source>
        <dbReference type="EMBL" id="EFN58072.1"/>
    </source>
</evidence>
<sequence length="320" mass="33500">MAPITAAAAATAVAAAAALTALGYRTTAAEALRDADLSGKVAIVTGGNSGLGLETVRALARAGTDCVLLCRNLEAGQRAAEEVQPGVKGKLLVRQCDLADLASIKACAAGLTAELPTIDLLILNAGVMALRPIGTNHIGHFFLTQLLLPKMKAQGTPGRVVVLSSSAYMFGRLDLDDLSFERRRYRPWEGYNQSKLANLLFASELARRLKEEGSAVKAYSVHPGAAGIIKTNIAGHISANFCTTCFYALAGPFIKTPSQGAATTVYAATAQELEGQSGAHVQDCRVVRPARRGRDSAAAAALWDKTEELVRAALERAGIA</sequence>
<keyword evidence="3" id="KW-1185">Reference proteome</keyword>
<evidence type="ECO:0008006" key="4">
    <source>
        <dbReference type="Google" id="ProtNLM"/>
    </source>
</evidence>
<dbReference type="SUPFAM" id="SSF51735">
    <property type="entry name" value="NAD(P)-binding Rossmann-fold domains"/>
    <property type="match status" value="1"/>
</dbReference>
<dbReference type="RefSeq" id="XP_005850174.1">
    <property type="nucleotide sequence ID" value="XM_005850112.1"/>
</dbReference>
<dbReference type="Proteomes" id="UP000008141">
    <property type="component" value="Unassembled WGS sequence"/>
</dbReference>
<reference evidence="2 3" key="1">
    <citation type="journal article" date="2010" name="Plant Cell">
        <title>The Chlorella variabilis NC64A genome reveals adaptation to photosymbiosis, coevolution with viruses, and cryptic sex.</title>
        <authorList>
            <person name="Blanc G."/>
            <person name="Duncan G."/>
            <person name="Agarkova I."/>
            <person name="Borodovsky M."/>
            <person name="Gurnon J."/>
            <person name="Kuo A."/>
            <person name="Lindquist E."/>
            <person name="Lucas S."/>
            <person name="Pangilinan J."/>
            <person name="Polle J."/>
            <person name="Salamov A."/>
            <person name="Terry A."/>
            <person name="Yamada T."/>
            <person name="Dunigan D.D."/>
            <person name="Grigoriev I.V."/>
            <person name="Claverie J.M."/>
            <person name="Van Etten J.L."/>
        </authorList>
    </citation>
    <scope>NUCLEOTIDE SEQUENCE [LARGE SCALE GENOMIC DNA]</scope>
    <source>
        <strain evidence="2 3">NC64A</strain>
    </source>
</reference>
<accession>E1Z8D1</accession>
<dbReference type="AlphaFoldDB" id="E1Z8D1"/>